<evidence type="ECO:0000313" key="1">
    <source>
        <dbReference type="EMBL" id="SVB94279.1"/>
    </source>
</evidence>
<organism evidence="1">
    <name type="scientific">marine metagenome</name>
    <dbReference type="NCBI Taxonomy" id="408172"/>
    <lineage>
        <taxon>unclassified sequences</taxon>
        <taxon>metagenomes</taxon>
        <taxon>ecological metagenomes</taxon>
    </lineage>
</organism>
<dbReference type="SUPFAM" id="SSF51197">
    <property type="entry name" value="Clavaminate synthase-like"/>
    <property type="match status" value="1"/>
</dbReference>
<dbReference type="InterPro" id="IPR008775">
    <property type="entry name" value="Phytyl_CoA_dOase-like"/>
</dbReference>
<feature type="non-terminal residue" evidence="1">
    <location>
        <position position="1"/>
    </location>
</feature>
<gene>
    <name evidence="1" type="ORF">METZ01_LOCUS247133</name>
</gene>
<sequence>SELYADQPFNHRLVSICRQCDEIYANLDIMHFRGRASFEFLRNDNLLDIVEGLVGPEITCGPVQHTRAKLPEGLTPSAGDPHIAPWHQDAGAFDKAADPHFVLTVWLPLSAARPENGCLQIIPRSHNEGLQQHWIERGLVTMDVNDERSREEGLTLPMDKGDLLLMHKAMAHRSTLNKIDEVRWSMDLRYQQTGTPSGRPYYPDFAVRSRSNPASLLTDYDQWCQLWIEALEGGKSNKRKAPRWEVVP</sequence>
<proteinExistence type="predicted"/>
<dbReference type="PANTHER" id="PTHR20883:SF14">
    <property type="entry name" value="PHYTANOYL-COA DIOXYGENASE"/>
    <property type="match status" value="1"/>
</dbReference>
<dbReference type="AlphaFoldDB" id="A0A382I4S8"/>
<name>A0A382I4S8_9ZZZZ</name>
<accession>A0A382I4S8</accession>
<evidence type="ECO:0008006" key="2">
    <source>
        <dbReference type="Google" id="ProtNLM"/>
    </source>
</evidence>
<protein>
    <recommendedName>
        <fullName evidence="2">Fe2OG dioxygenase domain-containing protein</fullName>
    </recommendedName>
</protein>
<dbReference type="Gene3D" id="2.60.120.620">
    <property type="entry name" value="q2cbj1_9rhob like domain"/>
    <property type="match status" value="1"/>
</dbReference>
<dbReference type="PANTHER" id="PTHR20883">
    <property type="entry name" value="PHYTANOYL-COA DIOXYGENASE DOMAIN CONTAINING 1"/>
    <property type="match status" value="1"/>
</dbReference>
<reference evidence="1" key="1">
    <citation type="submission" date="2018-05" db="EMBL/GenBank/DDBJ databases">
        <authorList>
            <person name="Lanie J.A."/>
            <person name="Ng W.-L."/>
            <person name="Kazmierczak K.M."/>
            <person name="Andrzejewski T.M."/>
            <person name="Davidsen T.M."/>
            <person name="Wayne K.J."/>
            <person name="Tettelin H."/>
            <person name="Glass J.I."/>
            <person name="Rusch D."/>
            <person name="Podicherti R."/>
            <person name="Tsui H.-C.T."/>
            <person name="Winkler M.E."/>
        </authorList>
    </citation>
    <scope>NUCLEOTIDE SEQUENCE</scope>
</reference>
<dbReference type="EMBL" id="UINC01065035">
    <property type="protein sequence ID" value="SVB94279.1"/>
    <property type="molecule type" value="Genomic_DNA"/>
</dbReference>
<dbReference type="Pfam" id="PF05721">
    <property type="entry name" value="PhyH"/>
    <property type="match status" value="1"/>
</dbReference>